<name>A0A5P3AHL6_9RHOB</name>
<organism evidence="3 4">
    <name type="scientific">Roseovarius indicus</name>
    <dbReference type="NCBI Taxonomy" id="540747"/>
    <lineage>
        <taxon>Bacteria</taxon>
        <taxon>Pseudomonadati</taxon>
        <taxon>Pseudomonadota</taxon>
        <taxon>Alphaproteobacteria</taxon>
        <taxon>Rhodobacterales</taxon>
        <taxon>Roseobacteraceae</taxon>
        <taxon>Roseovarius</taxon>
    </lineage>
</organism>
<reference evidence="3 4" key="1">
    <citation type="submission" date="2018-08" db="EMBL/GenBank/DDBJ databases">
        <title>Genetic Globetrotter - A new plasmid hitch-hiking vast phylogenetic and geographic distances.</title>
        <authorList>
            <person name="Vollmers J."/>
            <person name="Petersen J."/>
        </authorList>
    </citation>
    <scope>NUCLEOTIDE SEQUENCE [LARGE SCALE GENOMIC DNA]</scope>
    <source>
        <strain evidence="3 4">DSM 26383</strain>
    </source>
</reference>
<gene>
    <name evidence="3" type="ORF">RIdsm_03935</name>
</gene>
<protein>
    <recommendedName>
        <fullName evidence="2">Hedgehog/Intein (Hint) domain-containing protein</fullName>
    </recommendedName>
</protein>
<evidence type="ECO:0000259" key="2">
    <source>
        <dbReference type="Pfam" id="PF13403"/>
    </source>
</evidence>
<evidence type="ECO:0000256" key="1">
    <source>
        <dbReference type="SAM" id="MobiDB-lite"/>
    </source>
</evidence>
<evidence type="ECO:0000313" key="4">
    <source>
        <dbReference type="Proteomes" id="UP000325785"/>
    </source>
</evidence>
<proteinExistence type="predicted"/>
<feature type="domain" description="Hedgehog/Intein (Hint)" evidence="2">
    <location>
        <begin position="31"/>
        <end position="162"/>
    </location>
</feature>
<dbReference type="KEGG" id="rid:RIdsm_03935"/>
<feature type="region of interest" description="Disordered" evidence="1">
    <location>
        <begin position="8"/>
        <end position="27"/>
    </location>
</feature>
<dbReference type="InterPro" id="IPR036844">
    <property type="entry name" value="Hint_dom_sf"/>
</dbReference>
<dbReference type="AlphaFoldDB" id="A0A5P3AHL6"/>
<dbReference type="RefSeq" id="WP_057818049.1">
    <property type="nucleotide sequence ID" value="NZ_CP031598.1"/>
</dbReference>
<dbReference type="EMBL" id="CP031598">
    <property type="protein sequence ID" value="QEW28110.1"/>
    <property type="molecule type" value="Genomic_DNA"/>
</dbReference>
<evidence type="ECO:0000313" key="3">
    <source>
        <dbReference type="EMBL" id="QEW28110.1"/>
    </source>
</evidence>
<accession>A0A5P3AHL6</accession>
<sequence length="224" mass="24023">MFGSITALNQESTAGATAPRTEEAGPVMSGLVSGTSVATAMGWRPVEAVVAGDRVLTFDAGLQAVTQVTRHPFWQEAGPCPECFWPIEVSEGALGNREVMHLLPQQTIMVESDTAEDLYGDPFSLIPAEAMDELTESRRVPPQDGFEVVRLHFATEQVVFARNGLLFLCPSSRDMVTAVWDAPQDPLYAILPLDEARFLATRIEAEAAEAAGAETEGCMAGLPA</sequence>
<dbReference type="SUPFAM" id="SSF51294">
    <property type="entry name" value="Hedgehog/intein (Hint) domain"/>
    <property type="match status" value="1"/>
</dbReference>
<dbReference type="InterPro" id="IPR028992">
    <property type="entry name" value="Hedgehog/Intein_dom"/>
</dbReference>
<dbReference type="Pfam" id="PF13403">
    <property type="entry name" value="Hint_2"/>
    <property type="match status" value="1"/>
</dbReference>
<dbReference type="Proteomes" id="UP000325785">
    <property type="component" value="Chromosome"/>
</dbReference>